<gene>
    <name evidence="7" type="ORF">TH53_19470</name>
</gene>
<reference evidence="7 8" key="1">
    <citation type="submission" date="2015-01" db="EMBL/GenBank/DDBJ databases">
        <title>Draft genome sequence of Pedobacter sp. NL19 isolated from sludge of an effluent treatment pond in an abandoned uranium mine.</title>
        <authorList>
            <person name="Santos T."/>
            <person name="Caetano T."/>
            <person name="Covas C."/>
            <person name="Cruz A."/>
            <person name="Mendo S."/>
        </authorList>
    </citation>
    <scope>NUCLEOTIDE SEQUENCE [LARGE SCALE GENOMIC DNA]</scope>
    <source>
        <strain evidence="7 8">NL19</strain>
    </source>
</reference>
<feature type="domain" description="D-isomer specific 2-hydroxyacid dehydrogenase catalytic" evidence="5">
    <location>
        <begin position="25"/>
        <end position="300"/>
    </location>
</feature>
<dbReference type="EMBL" id="JXRA01000089">
    <property type="protein sequence ID" value="KIO75663.1"/>
    <property type="molecule type" value="Genomic_DNA"/>
</dbReference>
<accession>A0A0D0F228</accession>
<dbReference type="Proteomes" id="UP000032049">
    <property type="component" value="Unassembled WGS sequence"/>
</dbReference>
<comment type="caution">
    <text evidence="7">The sequence shown here is derived from an EMBL/GenBank/DDBJ whole genome shotgun (WGS) entry which is preliminary data.</text>
</comment>
<dbReference type="SUPFAM" id="SSF51735">
    <property type="entry name" value="NAD(P)-binding Rossmann-fold domains"/>
    <property type="match status" value="1"/>
</dbReference>
<keyword evidence="8" id="KW-1185">Reference proteome</keyword>
<dbReference type="SUPFAM" id="SSF52283">
    <property type="entry name" value="Formate/glycerate dehydrogenase catalytic domain-like"/>
    <property type="match status" value="1"/>
</dbReference>
<evidence type="ECO:0000313" key="7">
    <source>
        <dbReference type="EMBL" id="KIO75663.1"/>
    </source>
</evidence>
<keyword evidence="3" id="KW-0520">NAD</keyword>
<dbReference type="Gene3D" id="3.40.50.720">
    <property type="entry name" value="NAD(P)-binding Rossmann-like Domain"/>
    <property type="match status" value="2"/>
</dbReference>
<comment type="similarity">
    <text evidence="1 4">Belongs to the D-isomer specific 2-hydroxyacid dehydrogenase family.</text>
</comment>
<evidence type="ECO:0000313" key="8">
    <source>
        <dbReference type="Proteomes" id="UP000032049"/>
    </source>
</evidence>
<dbReference type="PANTHER" id="PTHR43761:SF1">
    <property type="entry name" value="D-ISOMER SPECIFIC 2-HYDROXYACID DEHYDROGENASE CATALYTIC DOMAIN-CONTAINING PROTEIN-RELATED"/>
    <property type="match status" value="1"/>
</dbReference>
<sequence length="303" mass="34131">MQFEKIIILDNCGLIPEITDQIAGLSKHKIIVYNDYPKDDYETLLRIGDADCVLVSWQTKITAEIIARTTRLKFVGMCCSLYDEASANVDIMAARKKGIQVKGVKDYGDEGAVEFIFAQLIFLLKGLLKARWKAEPVELKNKSIGIIGLGTLGLMVAQTAQHFGMQVFYYSRSRKPEQEKNGITYLPLDELIQSCDIITTHLPKNTILLTAREFKLKKPNSILVNTSLGVPFEKDAFLDWIADEQNFAIFDADGVGDFMQEFTGRDNIILSDQFGGFTFEAKQRLSEKVLANLADYLKNHKEV</sequence>
<evidence type="ECO:0000259" key="6">
    <source>
        <dbReference type="Pfam" id="PF02826"/>
    </source>
</evidence>
<dbReference type="Pfam" id="PF00389">
    <property type="entry name" value="2-Hacid_dh"/>
    <property type="match status" value="1"/>
</dbReference>
<dbReference type="OrthoDB" id="1522997at2"/>
<evidence type="ECO:0000256" key="4">
    <source>
        <dbReference type="RuleBase" id="RU003719"/>
    </source>
</evidence>
<dbReference type="AlphaFoldDB" id="A0A0D0F228"/>
<dbReference type="GO" id="GO:0051287">
    <property type="term" value="F:NAD binding"/>
    <property type="evidence" value="ECO:0007669"/>
    <property type="project" value="InterPro"/>
</dbReference>
<dbReference type="Pfam" id="PF02826">
    <property type="entry name" value="2-Hacid_dh_C"/>
    <property type="match status" value="1"/>
</dbReference>
<dbReference type="PANTHER" id="PTHR43761">
    <property type="entry name" value="D-ISOMER SPECIFIC 2-HYDROXYACID DEHYDROGENASE FAMILY PROTEIN (AFU_ORTHOLOGUE AFUA_1G13630)"/>
    <property type="match status" value="1"/>
</dbReference>
<evidence type="ECO:0000259" key="5">
    <source>
        <dbReference type="Pfam" id="PF00389"/>
    </source>
</evidence>
<dbReference type="InterPro" id="IPR006139">
    <property type="entry name" value="D-isomer_2_OHA_DH_cat_dom"/>
</dbReference>
<organism evidence="7 8">
    <name type="scientific">Pedobacter lusitanus</name>
    <dbReference type="NCBI Taxonomy" id="1503925"/>
    <lineage>
        <taxon>Bacteria</taxon>
        <taxon>Pseudomonadati</taxon>
        <taxon>Bacteroidota</taxon>
        <taxon>Sphingobacteriia</taxon>
        <taxon>Sphingobacteriales</taxon>
        <taxon>Sphingobacteriaceae</taxon>
        <taxon>Pedobacter</taxon>
    </lineage>
</organism>
<dbReference type="STRING" id="1503925.TH53_19470"/>
<protein>
    <submittedName>
        <fullName evidence="7">Dihydrofolate reductase</fullName>
    </submittedName>
</protein>
<feature type="domain" description="D-isomer specific 2-hydroxyacid dehydrogenase NAD-binding" evidence="6">
    <location>
        <begin position="132"/>
        <end position="245"/>
    </location>
</feature>
<evidence type="ECO:0000256" key="2">
    <source>
        <dbReference type="ARBA" id="ARBA00023002"/>
    </source>
</evidence>
<evidence type="ECO:0000256" key="1">
    <source>
        <dbReference type="ARBA" id="ARBA00005854"/>
    </source>
</evidence>
<evidence type="ECO:0000256" key="3">
    <source>
        <dbReference type="ARBA" id="ARBA00023027"/>
    </source>
</evidence>
<dbReference type="InterPro" id="IPR006140">
    <property type="entry name" value="D-isomer_DH_NAD-bd"/>
</dbReference>
<keyword evidence="2 4" id="KW-0560">Oxidoreductase</keyword>
<name>A0A0D0F228_9SPHI</name>
<dbReference type="InterPro" id="IPR036291">
    <property type="entry name" value="NAD(P)-bd_dom_sf"/>
</dbReference>
<dbReference type="InterPro" id="IPR050418">
    <property type="entry name" value="D-iso_2-hydroxyacid_DH_PdxB"/>
</dbReference>
<dbReference type="RefSeq" id="WP_041884512.1">
    <property type="nucleotide sequence ID" value="NZ_CP157278.1"/>
</dbReference>
<proteinExistence type="inferred from homology"/>
<dbReference type="GO" id="GO:0016616">
    <property type="term" value="F:oxidoreductase activity, acting on the CH-OH group of donors, NAD or NADP as acceptor"/>
    <property type="evidence" value="ECO:0007669"/>
    <property type="project" value="InterPro"/>
</dbReference>